<evidence type="ECO:0000313" key="1">
    <source>
        <dbReference type="EMBL" id="KAK1654821.1"/>
    </source>
</evidence>
<dbReference type="AlphaFoldDB" id="A0AAJ0A4A7"/>
<dbReference type="RefSeq" id="XP_060450865.1">
    <property type="nucleotide sequence ID" value="XM_060596464.1"/>
</dbReference>
<keyword evidence="2" id="KW-1185">Reference proteome</keyword>
<proteinExistence type="predicted"/>
<protein>
    <submittedName>
        <fullName evidence="1">Uncharacterized protein</fullName>
    </submittedName>
</protein>
<dbReference type="Proteomes" id="UP001243989">
    <property type="component" value="Unassembled WGS sequence"/>
</dbReference>
<reference evidence="1" key="1">
    <citation type="submission" date="2021-06" db="EMBL/GenBank/DDBJ databases">
        <title>Comparative genomics, transcriptomics and evolutionary studies reveal genomic signatures of adaptation to plant cell wall in hemibiotrophic fungi.</title>
        <authorList>
            <consortium name="DOE Joint Genome Institute"/>
            <person name="Baroncelli R."/>
            <person name="Diaz J.F."/>
            <person name="Benocci T."/>
            <person name="Peng M."/>
            <person name="Battaglia E."/>
            <person name="Haridas S."/>
            <person name="Andreopoulos W."/>
            <person name="Labutti K."/>
            <person name="Pangilinan J."/>
            <person name="Floch G.L."/>
            <person name="Makela M.R."/>
            <person name="Henrissat B."/>
            <person name="Grigoriev I.V."/>
            <person name="Crouch J.A."/>
            <person name="De Vries R.P."/>
            <person name="Sukno S.A."/>
            <person name="Thon M.R."/>
        </authorList>
    </citation>
    <scope>NUCLEOTIDE SEQUENCE</scope>
    <source>
        <strain evidence="1">CBS 102054</strain>
    </source>
</reference>
<name>A0AAJ0A4A7_9PEZI</name>
<dbReference type="EMBL" id="JAHMHQ010000002">
    <property type="protein sequence ID" value="KAK1654821.1"/>
    <property type="molecule type" value="Genomic_DNA"/>
</dbReference>
<comment type="caution">
    <text evidence="1">The sequence shown here is derived from an EMBL/GenBank/DDBJ whole genome shotgun (WGS) entry which is preliminary data.</text>
</comment>
<gene>
    <name evidence="1" type="ORF">BDP81DRAFT_89319</name>
</gene>
<evidence type="ECO:0000313" key="2">
    <source>
        <dbReference type="Proteomes" id="UP001243989"/>
    </source>
</evidence>
<dbReference type="GeneID" id="85481326"/>
<accession>A0AAJ0A4A7</accession>
<organism evidence="1 2">
    <name type="scientific">Colletotrichum phormii</name>
    <dbReference type="NCBI Taxonomy" id="359342"/>
    <lineage>
        <taxon>Eukaryota</taxon>
        <taxon>Fungi</taxon>
        <taxon>Dikarya</taxon>
        <taxon>Ascomycota</taxon>
        <taxon>Pezizomycotina</taxon>
        <taxon>Sordariomycetes</taxon>
        <taxon>Hypocreomycetidae</taxon>
        <taxon>Glomerellales</taxon>
        <taxon>Glomerellaceae</taxon>
        <taxon>Colletotrichum</taxon>
        <taxon>Colletotrichum acutatum species complex</taxon>
    </lineage>
</organism>
<sequence length="155" mass="16507">MAARTGAESASFLVRIPRDGRCSVCTRLACVVRCGCESTRCSAPCEAHLSYAAAVLRRPLLGTPMDTLAVPVHVPGPVRLRSYQRTIDGWAGRDEIGGHQARPRWKRLHYAGPLIAGIMNVKVDGSNSHASNTSIVRPFIVPGGPSCLCSAGRDG</sequence>